<dbReference type="EMBL" id="QOVW01000089">
    <property type="protein sequence ID" value="RDB35352.1"/>
    <property type="molecule type" value="Genomic_DNA"/>
</dbReference>
<keyword evidence="1" id="KW-0732">Signal</keyword>
<evidence type="ECO:0000256" key="1">
    <source>
        <dbReference type="SAM" id="SignalP"/>
    </source>
</evidence>
<protein>
    <recommendedName>
        <fullName evidence="4">DUF4468 domain-containing protein</fullName>
    </recommendedName>
</protein>
<accession>A0A369KP67</accession>
<gene>
    <name evidence="2" type="ORF">DCC88_10680</name>
</gene>
<reference evidence="2" key="1">
    <citation type="submission" date="2018-04" db="EMBL/GenBank/DDBJ databases">
        <title>Draft genome sequence of the Candidatus Spirobacillus cienkowskii, a pathogen of freshwater Daphnia species, reconstructed from hemolymph metagenomic reads.</title>
        <authorList>
            <person name="Bresciani L."/>
            <person name="Lemos L.N."/>
            <person name="Wale N."/>
            <person name="Lin J.Y."/>
            <person name="Fernandes G.R."/>
            <person name="Duffy M.A."/>
            <person name="Rodrigues J.M."/>
        </authorList>
    </citation>
    <scope>NUCLEOTIDE SEQUENCE [LARGE SCALE GENOMIC DNA]</scope>
    <source>
        <strain evidence="2">Binning01</strain>
    </source>
</reference>
<sequence length="179" mass="20840">MKFLIFLSLISIKLAVFANTIIVNEKNMSAAAAFDSFLSEIENFDLSPIMCSEIACTSKVLFNNIEVGDAFFTDEINNLNGASKVEIKILNNGDVSNFVMIHYVCITDKTCRFFLPEQYEMINYAYENNRFLSERLKRSPISTRYYYAFSVYLEKIREKYQQQNKKLKISNLFFGSRFH</sequence>
<dbReference type="Proteomes" id="UP000253934">
    <property type="component" value="Unassembled WGS sequence"/>
</dbReference>
<evidence type="ECO:0008006" key="4">
    <source>
        <dbReference type="Google" id="ProtNLM"/>
    </source>
</evidence>
<evidence type="ECO:0000313" key="3">
    <source>
        <dbReference type="Proteomes" id="UP000253934"/>
    </source>
</evidence>
<name>A0A369KP67_9BACT</name>
<proteinExistence type="predicted"/>
<dbReference type="AlphaFoldDB" id="A0A369KP67"/>
<feature type="chain" id="PRO_5016787415" description="DUF4468 domain-containing protein" evidence="1">
    <location>
        <begin position="19"/>
        <end position="179"/>
    </location>
</feature>
<evidence type="ECO:0000313" key="2">
    <source>
        <dbReference type="EMBL" id="RDB35352.1"/>
    </source>
</evidence>
<keyword evidence="3" id="KW-1185">Reference proteome</keyword>
<feature type="signal peptide" evidence="1">
    <location>
        <begin position="1"/>
        <end position="18"/>
    </location>
</feature>
<comment type="caution">
    <text evidence="2">The sequence shown here is derived from an EMBL/GenBank/DDBJ whole genome shotgun (WGS) entry which is preliminary data.</text>
</comment>
<organism evidence="2 3">
    <name type="scientific">Spirobacillus cienkowskii</name>
    <dbReference type="NCBI Taxonomy" id="495820"/>
    <lineage>
        <taxon>Bacteria</taxon>
        <taxon>Pseudomonadati</taxon>
        <taxon>Bdellovibrionota</taxon>
        <taxon>Oligoflexia</taxon>
        <taxon>Silvanigrellales</taxon>
        <taxon>Spirobacillus</taxon>
    </lineage>
</organism>